<proteinExistence type="predicted"/>
<dbReference type="EMBL" id="CP001802">
    <property type="protein sequence ID" value="ACY21431.1"/>
    <property type="molecule type" value="Genomic_DNA"/>
</dbReference>
<dbReference type="GO" id="GO:0004721">
    <property type="term" value="F:phosphoprotein phosphatase activity"/>
    <property type="evidence" value="ECO:0007669"/>
    <property type="project" value="InterPro"/>
</dbReference>
<reference evidence="3 4" key="2">
    <citation type="journal article" date="2010" name="Stand. Genomic Sci.">
        <title>Complete genome sequence of Gordonia bronchialis type strain (3410).</title>
        <authorList>
            <person name="Ivanova N."/>
            <person name="Sikorski J."/>
            <person name="Jando M."/>
            <person name="Lapidus A."/>
            <person name="Nolan M."/>
            <person name="Lucas S."/>
            <person name="Del Rio T.G."/>
            <person name="Tice H."/>
            <person name="Copeland A."/>
            <person name="Cheng J.F."/>
            <person name="Chen F."/>
            <person name="Bruce D."/>
            <person name="Goodwin L."/>
            <person name="Pitluck S."/>
            <person name="Mavromatis K."/>
            <person name="Ovchinnikova G."/>
            <person name="Pati A."/>
            <person name="Chen A."/>
            <person name="Palaniappan K."/>
            <person name="Land M."/>
            <person name="Hauser L."/>
            <person name="Chang Y.J."/>
            <person name="Jeffries C.D."/>
            <person name="Chain P."/>
            <person name="Saunders E."/>
            <person name="Han C."/>
            <person name="Detter J.C."/>
            <person name="Brettin T."/>
            <person name="Rohde M."/>
            <person name="Goker M."/>
            <person name="Bristow J."/>
            <person name="Eisen J.A."/>
            <person name="Markowitz V."/>
            <person name="Hugenholtz P."/>
            <person name="Klenk H.P."/>
            <person name="Kyrpides N.C."/>
        </authorList>
    </citation>
    <scope>NUCLEOTIDE SEQUENCE [LARGE SCALE GENOMIC DNA]</scope>
    <source>
        <strain evidence="4">ATCC 25592 / DSM 43247 / BCRC 13721 / JCM 3198 / KCTC 3076 / NBRC 16047 / NCTC 10667</strain>
    </source>
</reference>
<feature type="chain" id="PRO_5003011243" evidence="1">
    <location>
        <begin position="37"/>
        <end position="280"/>
    </location>
</feature>
<dbReference type="Pfam" id="PF13350">
    <property type="entry name" value="Y_phosphatase3"/>
    <property type="match status" value="1"/>
</dbReference>
<keyword evidence="1" id="KW-0732">Signal</keyword>
<dbReference type="KEGG" id="gbr:Gbro_2183"/>
<protein>
    <submittedName>
        <fullName evidence="3">Protein tyrosine/serine phosphatase-like protein</fullName>
    </submittedName>
</protein>
<gene>
    <name evidence="3" type="ordered locus">Gbro_2183</name>
</gene>
<dbReference type="eggNOG" id="COG2365">
    <property type="taxonomic scope" value="Bacteria"/>
</dbReference>
<dbReference type="PROSITE" id="PS00383">
    <property type="entry name" value="TYR_PHOSPHATASE_1"/>
    <property type="match status" value="1"/>
</dbReference>
<reference evidence="4" key="1">
    <citation type="submission" date="2009-10" db="EMBL/GenBank/DDBJ databases">
        <title>The complete chromosome of Gordonia bronchialis DSM 43247.</title>
        <authorList>
            <consortium name="US DOE Joint Genome Institute (JGI-PGF)"/>
            <person name="Lucas S."/>
            <person name="Copeland A."/>
            <person name="Lapidus A."/>
            <person name="Glavina del Rio T."/>
            <person name="Dalin E."/>
            <person name="Tice H."/>
            <person name="Bruce D."/>
            <person name="Goodwin L."/>
            <person name="Pitluck S."/>
            <person name="Kyrpides N."/>
            <person name="Mavromatis K."/>
            <person name="Ivanova N."/>
            <person name="Ovchinnikova G."/>
            <person name="Saunders E."/>
            <person name="Brettin T."/>
            <person name="Detter J.C."/>
            <person name="Han C."/>
            <person name="Larimer F."/>
            <person name="Land M."/>
            <person name="Hauser L."/>
            <person name="Markowitz V."/>
            <person name="Cheng J.-F."/>
            <person name="Hugenholtz P."/>
            <person name="Woyke T."/>
            <person name="Wu D."/>
            <person name="Jando M."/>
            <person name="Schneider S."/>
            <person name="Goeker M."/>
            <person name="Klenk H.-P."/>
            <person name="Eisen J.A."/>
        </authorList>
    </citation>
    <scope>NUCLEOTIDE SEQUENCE [LARGE SCALE GENOMIC DNA]</scope>
    <source>
        <strain evidence="4">ATCC 25592 / DSM 43247 / BCRC 13721 / JCM 3198 / KCTC 3076 / NBRC 16047 / NCTC 10667</strain>
    </source>
</reference>
<dbReference type="Gene3D" id="3.90.190.10">
    <property type="entry name" value="Protein tyrosine phosphatase superfamily"/>
    <property type="match status" value="1"/>
</dbReference>
<dbReference type="STRING" id="526226.Gbro_2183"/>
<feature type="signal peptide" evidence="1">
    <location>
        <begin position="1"/>
        <end position="36"/>
    </location>
</feature>
<dbReference type="AlphaFoldDB" id="D0LBL7"/>
<evidence type="ECO:0000256" key="1">
    <source>
        <dbReference type="SAM" id="SignalP"/>
    </source>
</evidence>
<dbReference type="InterPro" id="IPR029021">
    <property type="entry name" value="Prot-tyrosine_phosphatase-like"/>
</dbReference>
<name>D0LBL7_GORB4</name>
<dbReference type="PROSITE" id="PS50056">
    <property type="entry name" value="TYR_PHOSPHATASE_2"/>
    <property type="match status" value="1"/>
</dbReference>
<sequence length="280" mass="29759">MSLHRLIRAAAAVTTAVTLATAPALVASATSGIATAAPAPAGPVAVALAGTENTRTFEAYRTGDGRLVRDLVLRSDNLSRLTPADQRALTQRRLATIIDLRTGIERALQPDRPVPGAHTEVFDVLGATPPSTLVDLPSAYRAFVTDANARRAFRDTLLEIKNVAATGRSVLFHCSAGKDRTGWTAAILLTILGVDRTAVERDFLASNTFRHASANDPLNGVNIAWLRTAFATANSTYGSFDNYVHRGLGLSMSDVAALKKNLLSTAPHTTFSVLRWGTEA</sequence>
<dbReference type="SUPFAM" id="SSF52799">
    <property type="entry name" value="(Phosphotyrosine protein) phosphatases II"/>
    <property type="match status" value="1"/>
</dbReference>
<evidence type="ECO:0000259" key="2">
    <source>
        <dbReference type="PROSITE" id="PS50056"/>
    </source>
</evidence>
<dbReference type="InterPro" id="IPR000387">
    <property type="entry name" value="Tyr_Pase_dom"/>
</dbReference>
<keyword evidence="4" id="KW-1185">Reference proteome</keyword>
<accession>D0LBL7</accession>
<evidence type="ECO:0000313" key="4">
    <source>
        <dbReference type="Proteomes" id="UP000001219"/>
    </source>
</evidence>
<dbReference type="OrthoDB" id="1188001at2"/>
<dbReference type="Proteomes" id="UP000001219">
    <property type="component" value="Chromosome"/>
</dbReference>
<dbReference type="InterPro" id="IPR016130">
    <property type="entry name" value="Tyr_Pase_AS"/>
</dbReference>
<evidence type="ECO:0000313" key="3">
    <source>
        <dbReference type="EMBL" id="ACY21431.1"/>
    </source>
</evidence>
<dbReference type="RefSeq" id="WP_012833986.1">
    <property type="nucleotide sequence ID" value="NC_013441.1"/>
</dbReference>
<dbReference type="HOGENOM" id="CLU_057546_0_0_11"/>
<dbReference type="InterPro" id="IPR026893">
    <property type="entry name" value="Tyr/Ser_Pase_IphP-type"/>
</dbReference>
<feature type="domain" description="Tyrosine specific protein phosphatases" evidence="2">
    <location>
        <begin position="151"/>
        <end position="195"/>
    </location>
</feature>
<organism evidence="3 4">
    <name type="scientific">Gordonia bronchialis (strain ATCC 25592 / DSM 43247 / BCRC 13721 / JCM 3198 / KCTC 3076 / NBRC 16047 / NCTC 10667)</name>
    <name type="common">Rhodococcus bronchialis</name>
    <dbReference type="NCBI Taxonomy" id="526226"/>
    <lineage>
        <taxon>Bacteria</taxon>
        <taxon>Bacillati</taxon>
        <taxon>Actinomycetota</taxon>
        <taxon>Actinomycetes</taxon>
        <taxon>Mycobacteriales</taxon>
        <taxon>Gordoniaceae</taxon>
        <taxon>Gordonia</taxon>
    </lineage>
</organism>